<evidence type="ECO:0000313" key="1">
    <source>
        <dbReference type="EMBL" id="KZP25873.1"/>
    </source>
</evidence>
<gene>
    <name evidence="1" type="ORF">FIBSPDRAFT_855505</name>
</gene>
<accession>A0A166P9T0</accession>
<name>A0A166P9T0_9AGAM</name>
<reference evidence="1 2" key="1">
    <citation type="journal article" date="2016" name="Mol. Biol. Evol.">
        <title>Comparative Genomics of Early-Diverging Mushroom-Forming Fungi Provides Insights into the Origins of Lignocellulose Decay Capabilities.</title>
        <authorList>
            <person name="Nagy L.G."/>
            <person name="Riley R."/>
            <person name="Tritt A."/>
            <person name="Adam C."/>
            <person name="Daum C."/>
            <person name="Floudas D."/>
            <person name="Sun H."/>
            <person name="Yadav J.S."/>
            <person name="Pangilinan J."/>
            <person name="Larsson K.H."/>
            <person name="Matsuura K."/>
            <person name="Barry K."/>
            <person name="Labutti K."/>
            <person name="Kuo R."/>
            <person name="Ohm R.A."/>
            <person name="Bhattacharya S.S."/>
            <person name="Shirouzu T."/>
            <person name="Yoshinaga Y."/>
            <person name="Martin F.M."/>
            <person name="Grigoriev I.V."/>
            <person name="Hibbett D.S."/>
        </authorList>
    </citation>
    <scope>NUCLEOTIDE SEQUENCE [LARGE SCALE GENOMIC DNA]</scope>
    <source>
        <strain evidence="1 2">CBS 109695</strain>
    </source>
</reference>
<dbReference type="Proteomes" id="UP000076532">
    <property type="component" value="Unassembled WGS sequence"/>
</dbReference>
<protein>
    <submittedName>
        <fullName evidence="1">Uncharacterized protein</fullName>
    </submittedName>
</protein>
<sequence>MVESRWMPRSAAAIAAGSVGSPLRRVEVKRFHPGGTVGSIRSPFARLRRFLREGLDLTFFTDDIPAREYYL</sequence>
<keyword evidence="2" id="KW-1185">Reference proteome</keyword>
<dbReference type="AlphaFoldDB" id="A0A166P9T0"/>
<dbReference type="EMBL" id="KV417518">
    <property type="protein sequence ID" value="KZP25873.1"/>
    <property type="molecule type" value="Genomic_DNA"/>
</dbReference>
<organism evidence="1 2">
    <name type="scientific">Athelia psychrophila</name>
    <dbReference type="NCBI Taxonomy" id="1759441"/>
    <lineage>
        <taxon>Eukaryota</taxon>
        <taxon>Fungi</taxon>
        <taxon>Dikarya</taxon>
        <taxon>Basidiomycota</taxon>
        <taxon>Agaricomycotina</taxon>
        <taxon>Agaricomycetes</taxon>
        <taxon>Agaricomycetidae</taxon>
        <taxon>Atheliales</taxon>
        <taxon>Atheliaceae</taxon>
        <taxon>Athelia</taxon>
    </lineage>
</organism>
<evidence type="ECO:0000313" key="2">
    <source>
        <dbReference type="Proteomes" id="UP000076532"/>
    </source>
</evidence>
<proteinExistence type="predicted"/>